<dbReference type="EMBL" id="LK056652">
    <property type="protein sequence ID" value="CDR87109.1"/>
    <property type="molecule type" value="Genomic_DNA"/>
</dbReference>
<organism evidence="4">
    <name type="scientific">Sporisorium scitamineum</name>
    <dbReference type="NCBI Taxonomy" id="49012"/>
    <lineage>
        <taxon>Eukaryota</taxon>
        <taxon>Fungi</taxon>
        <taxon>Dikarya</taxon>
        <taxon>Basidiomycota</taxon>
        <taxon>Ustilaginomycotina</taxon>
        <taxon>Ustilaginomycetes</taxon>
        <taxon>Ustilaginales</taxon>
        <taxon>Ustilaginaceae</taxon>
        <taxon>Sporisorium</taxon>
    </lineage>
</organism>
<dbReference type="GO" id="GO:0000981">
    <property type="term" value="F:DNA-binding transcription factor activity, RNA polymerase II-specific"/>
    <property type="evidence" value="ECO:0007669"/>
    <property type="project" value="InterPro"/>
</dbReference>
<feature type="compositionally biased region" description="Low complexity" evidence="2">
    <location>
        <begin position="789"/>
        <end position="810"/>
    </location>
</feature>
<dbReference type="PROSITE" id="PS00463">
    <property type="entry name" value="ZN2_CY6_FUNGAL_1"/>
    <property type="match status" value="1"/>
</dbReference>
<gene>
    <name evidence="4" type="ORF">SPSC_00235</name>
</gene>
<dbReference type="PANTHER" id="PTHR46910:SF1">
    <property type="entry name" value="MISCELLANEOUS ZN(II)2CYS6 TRANSCRIPTION FACTOR (EUROFUNG)-RELATED"/>
    <property type="match status" value="1"/>
</dbReference>
<dbReference type="CDD" id="cd12148">
    <property type="entry name" value="fungal_TF_MHR"/>
    <property type="match status" value="1"/>
</dbReference>
<feature type="region of interest" description="Disordered" evidence="2">
    <location>
        <begin position="788"/>
        <end position="810"/>
    </location>
</feature>
<dbReference type="InterPro" id="IPR036864">
    <property type="entry name" value="Zn2-C6_fun-type_DNA-bd_sf"/>
</dbReference>
<dbReference type="Gene3D" id="4.10.240.10">
    <property type="entry name" value="Zn(2)-C6 fungal-type DNA-binding domain"/>
    <property type="match status" value="1"/>
</dbReference>
<dbReference type="SUPFAM" id="SSF57701">
    <property type="entry name" value="Zn2/Cys6 DNA-binding domain"/>
    <property type="match status" value="1"/>
</dbReference>
<protein>
    <recommendedName>
        <fullName evidence="3">Zn(2)-C6 fungal-type domain-containing protein</fullName>
    </recommendedName>
</protein>
<evidence type="ECO:0000313" key="4">
    <source>
        <dbReference type="EMBL" id="CDR87109.1"/>
    </source>
</evidence>
<dbReference type="OrthoDB" id="39175at2759"/>
<dbReference type="GO" id="GO:0008270">
    <property type="term" value="F:zinc ion binding"/>
    <property type="evidence" value="ECO:0007669"/>
    <property type="project" value="InterPro"/>
</dbReference>
<dbReference type="PROSITE" id="PS50048">
    <property type="entry name" value="ZN2_CY6_FUNGAL_2"/>
    <property type="match status" value="1"/>
</dbReference>
<dbReference type="PANTHER" id="PTHR46910">
    <property type="entry name" value="TRANSCRIPTION FACTOR PDR1"/>
    <property type="match status" value="1"/>
</dbReference>
<evidence type="ECO:0000259" key="3">
    <source>
        <dbReference type="PROSITE" id="PS50048"/>
    </source>
</evidence>
<reference evidence="4" key="1">
    <citation type="submission" date="2014-06" db="EMBL/GenBank/DDBJ databases">
        <authorList>
            <person name="Ju J."/>
            <person name="Zhang J."/>
        </authorList>
    </citation>
    <scope>NUCLEOTIDE SEQUENCE</scope>
    <source>
        <strain evidence="4">SscI8</strain>
    </source>
</reference>
<name>A0A140KLX8_9BASI</name>
<evidence type="ECO:0000256" key="2">
    <source>
        <dbReference type="SAM" id="MobiDB-lite"/>
    </source>
</evidence>
<dbReference type="AlphaFoldDB" id="A0A140KLX8"/>
<dbReference type="Pfam" id="PF00172">
    <property type="entry name" value="Zn_clus"/>
    <property type="match status" value="1"/>
</dbReference>
<dbReference type="InterPro" id="IPR001138">
    <property type="entry name" value="Zn2Cys6_DnaBD"/>
</dbReference>
<sequence>MCFSTLAPHTPTTESGSNSPTQPLAALSSQLFAAVPENITVEGSTRKRVGRACEVCRRKKVKCNGQKPCNQCIAFAEECNYVDVKDRSAYSRRYVEGLEARLARVESTVAFLMQDRTCDRACEHGQVTETTLRQGEPGTATEFQWQRQFEQADRDVVPRYLPSADALQAQLGLEYSIDLTSLSATHLIEQSNTALRPQEHHSFPSDTSFEAIQVQTHRQAPPGSTFQPQLDLKREVGDGLMAPRLPSEVDFFALLDSYTQRVYPFCSVIVPSEANAAWIRASSAEYSLPIQFSSEVALVFAIMACGAQACTSSHMSTGTFIGYPNTTAAPVAHYSSRDFEAHALAWAQTMEDNIQQHPPEAPRQVQLHALMSFYAAGQGDSMLAFDHIVKARSLLVLFPPPEENHPDYIRLSASIELLDRNIRNSLGRMATQQQSVMKLQSDVPIPQHGAGLFSALHDLSTLCTESGSVGRTIRDLLAVRSHPGTANELKASAQDRDRLLLEWYNALPDPYRSTPSDASDGTSTGASCIAFVALQFERVRLHLALQHFTWYSGASAAGEQDGFSLARCLLIASETIQKFPTIAKYLHPSPWLVLYTQCLGASAAFLILTAVRKPHSDVSRLLIEVEKAVAGLEQLEHIMQGIADIRTKLVRLVGAVKTRSGGSLDSKVSKKKKAEEDRVDKSASVRSASMADKRIRAATLPQVGSQVAVSPIPRAETAPPVPLEQLVATSLSTPSNQALSGAMSVFSQPVAPPSVPMQWSTNDGIRASTGDVESFSAFCYAPTSSVGFSTPQQQQQQQQQHSTVVPSQSQGLSFNLQQQPQYMAGLLGDYMFQDQHSRRQVG</sequence>
<keyword evidence="1" id="KW-0539">Nucleus</keyword>
<feature type="compositionally biased region" description="Basic and acidic residues" evidence="2">
    <location>
        <begin position="673"/>
        <end position="683"/>
    </location>
</feature>
<dbReference type="CDD" id="cd00067">
    <property type="entry name" value="GAL4"/>
    <property type="match status" value="1"/>
</dbReference>
<dbReference type="SMART" id="SM00066">
    <property type="entry name" value="GAL4"/>
    <property type="match status" value="1"/>
</dbReference>
<feature type="region of interest" description="Disordered" evidence="2">
    <location>
        <begin position="1"/>
        <end position="22"/>
    </location>
</feature>
<evidence type="ECO:0000256" key="1">
    <source>
        <dbReference type="ARBA" id="ARBA00023242"/>
    </source>
</evidence>
<feature type="compositionally biased region" description="Polar residues" evidence="2">
    <location>
        <begin position="10"/>
        <end position="22"/>
    </location>
</feature>
<accession>A0A140KLX8</accession>
<feature type="region of interest" description="Disordered" evidence="2">
    <location>
        <begin position="660"/>
        <end position="688"/>
    </location>
</feature>
<proteinExistence type="predicted"/>
<dbReference type="InterPro" id="IPR050987">
    <property type="entry name" value="AtrR-like"/>
</dbReference>
<feature type="domain" description="Zn(2)-C6 fungal-type" evidence="3">
    <location>
        <begin position="52"/>
        <end position="81"/>
    </location>
</feature>